<evidence type="ECO:0000256" key="1">
    <source>
        <dbReference type="ARBA" id="ARBA00022676"/>
    </source>
</evidence>
<dbReference type="PANTHER" id="PTHR12526:SF510">
    <property type="entry name" value="D-INOSITOL 3-PHOSPHATE GLYCOSYLTRANSFERASE"/>
    <property type="match status" value="1"/>
</dbReference>
<feature type="region of interest" description="Disordered" evidence="3">
    <location>
        <begin position="365"/>
        <end position="384"/>
    </location>
</feature>
<keyword evidence="6" id="KW-1185">Reference proteome</keyword>
<feature type="domain" description="Glycosyl transferase family 1" evidence="4">
    <location>
        <begin position="190"/>
        <end position="344"/>
    </location>
</feature>
<evidence type="ECO:0000259" key="4">
    <source>
        <dbReference type="Pfam" id="PF00534"/>
    </source>
</evidence>
<evidence type="ECO:0000256" key="2">
    <source>
        <dbReference type="ARBA" id="ARBA00022679"/>
    </source>
</evidence>
<dbReference type="Pfam" id="PF00534">
    <property type="entry name" value="Glycos_transf_1"/>
    <property type="match status" value="1"/>
</dbReference>
<evidence type="ECO:0000313" key="6">
    <source>
        <dbReference type="Proteomes" id="UP000494363"/>
    </source>
</evidence>
<name>A0A6J5F2I7_9BURK</name>
<evidence type="ECO:0000313" key="5">
    <source>
        <dbReference type="EMBL" id="CAB3773040.1"/>
    </source>
</evidence>
<reference evidence="5 6" key="1">
    <citation type="submission" date="2020-04" db="EMBL/GenBank/DDBJ databases">
        <authorList>
            <person name="De Canck E."/>
        </authorList>
    </citation>
    <scope>NUCLEOTIDE SEQUENCE [LARGE SCALE GENOMIC DNA]</scope>
    <source>
        <strain evidence="5 6">LMG 29542</strain>
    </source>
</reference>
<keyword evidence="1 5" id="KW-0328">Glycosyltransferase</keyword>
<dbReference type="SUPFAM" id="SSF53756">
    <property type="entry name" value="UDP-Glycosyltransferase/glycogen phosphorylase"/>
    <property type="match status" value="1"/>
</dbReference>
<protein>
    <submittedName>
        <fullName evidence="5">D-inositol-3-phosphate glycosyltransferase</fullName>
        <ecNumber evidence="5">2.4.1.250</ecNumber>
    </submittedName>
</protein>
<dbReference type="PANTHER" id="PTHR12526">
    <property type="entry name" value="GLYCOSYLTRANSFERASE"/>
    <property type="match status" value="1"/>
</dbReference>
<keyword evidence="2 5" id="KW-0808">Transferase</keyword>
<gene>
    <name evidence="5" type="primary">mshA_15</name>
    <name evidence="5" type="ORF">LMG29542_07091</name>
</gene>
<dbReference type="InterPro" id="IPR001296">
    <property type="entry name" value="Glyco_trans_1"/>
</dbReference>
<proteinExistence type="predicted"/>
<dbReference type="Proteomes" id="UP000494363">
    <property type="component" value="Unassembled WGS sequence"/>
</dbReference>
<evidence type="ECO:0000256" key="3">
    <source>
        <dbReference type="SAM" id="MobiDB-lite"/>
    </source>
</evidence>
<dbReference type="AlphaFoldDB" id="A0A6J5F2I7"/>
<organism evidence="5 6">
    <name type="scientific">Paraburkholderia humisilvae</name>
    <dbReference type="NCBI Taxonomy" id="627669"/>
    <lineage>
        <taxon>Bacteria</taxon>
        <taxon>Pseudomonadati</taxon>
        <taxon>Pseudomonadota</taxon>
        <taxon>Betaproteobacteria</taxon>
        <taxon>Burkholderiales</taxon>
        <taxon>Burkholderiaceae</taxon>
        <taxon>Paraburkholderia</taxon>
    </lineage>
</organism>
<dbReference type="EC" id="2.4.1.250" evidence="5"/>
<dbReference type="CDD" id="cd03801">
    <property type="entry name" value="GT4_PimA-like"/>
    <property type="match status" value="1"/>
</dbReference>
<dbReference type="Gene3D" id="3.40.50.2000">
    <property type="entry name" value="Glycogen Phosphorylase B"/>
    <property type="match status" value="2"/>
</dbReference>
<dbReference type="GO" id="GO:0102710">
    <property type="term" value="F:D-inositol-3-phosphate glycosyltransferase activity"/>
    <property type="evidence" value="ECO:0007669"/>
    <property type="project" value="UniProtKB-EC"/>
</dbReference>
<dbReference type="RefSeq" id="WP_175232440.1">
    <property type="nucleotide sequence ID" value="NZ_CADIKH010000067.1"/>
</dbReference>
<dbReference type="EMBL" id="CADIKH010000067">
    <property type="protein sequence ID" value="CAB3773040.1"/>
    <property type="molecule type" value="Genomic_DNA"/>
</dbReference>
<sequence>MNTSPAIVMVHQGTELYGSDRSFIAALCALRSNYPDATIDVVLPSPGELVEHVERYANRILYDEGGVLRRRKLISHPLKTLREMVSAWSRYKRMLPNYDICYVNTIVCVAAIAALHGRHGGAYVHVREIPSAAVTRVFRALLTFSHASLIYNSNATAATFGLPGQVIHNGVDAFRASAPIEPRGSRALRLAIIGRISPWKGQQFVLDTLRLLGRGLAVEVRIVGDVFRGNEELLVKLWETTYECVQHVSIKSFTVDPTPHYAWADFVLVPSILPEPFGRVAIESFAAGRPVIASATGGLTEIVTDGETGLLFEPNDPEDLLRSIERALAMTNGDYERMAVAARRRYVGSFTINSYMRAISETVRPFENTPQGSSGAVAERRETS</sequence>
<accession>A0A6J5F2I7</accession>